<protein>
    <submittedName>
        <fullName evidence="2">Sugar phosphate isomerase/epimerase</fullName>
    </submittedName>
</protein>
<dbReference type="SUPFAM" id="SSF51658">
    <property type="entry name" value="Xylose isomerase-like"/>
    <property type="match status" value="1"/>
</dbReference>
<name>A0A956RPB6_UNCEI</name>
<keyword evidence="2" id="KW-0413">Isomerase</keyword>
<dbReference type="PANTHER" id="PTHR12110">
    <property type="entry name" value="HYDROXYPYRUVATE ISOMERASE"/>
    <property type="match status" value="1"/>
</dbReference>
<dbReference type="Gene3D" id="3.20.20.150">
    <property type="entry name" value="Divalent-metal-dependent TIM barrel enzymes"/>
    <property type="match status" value="1"/>
</dbReference>
<organism evidence="2 3">
    <name type="scientific">Eiseniibacteriota bacterium</name>
    <dbReference type="NCBI Taxonomy" id="2212470"/>
    <lineage>
        <taxon>Bacteria</taxon>
        <taxon>Candidatus Eiseniibacteriota</taxon>
    </lineage>
</organism>
<comment type="caution">
    <text evidence="2">The sequence shown here is derived from an EMBL/GenBank/DDBJ whole genome shotgun (WGS) entry which is preliminary data.</text>
</comment>
<dbReference type="PANTHER" id="PTHR12110:SF21">
    <property type="entry name" value="XYLOSE ISOMERASE-LIKE TIM BARREL DOMAIN-CONTAINING PROTEIN"/>
    <property type="match status" value="1"/>
</dbReference>
<dbReference type="InterPro" id="IPR036237">
    <property type="entry name" value="Xyl_isomerase-like_sf"/>
</dbReference>
<dbReference type="EMBL" id="JAGQHR010000038">
    <property type="protein sequence ID" value="MCA9726509.1"/>
    <property type="molecule type" value="Genomic_DNA"/>
</dbReference>
<reference evidence="2" key="2">
    <citation type="journal article" date="2021" name="Microbiome">
        <title>Successional dynamics and alternative stable states in a saline activated sludge microbial community over 9 years.</title>
        <authorList>
            <person name="Wang Y."/>
            <person name="Ye J."/>
            <person name="Ju F."/>
            <person name="Liu L."/>
            <person name="Boyd J.A."/>
            <person name="Deng Y."/>
            <person name="Parks D.H."/>
            <person name="Jiang X."/>
            <person name="Yin X."/>
            <person name="Woodcroft B.J."/>
            <person name="Tyson G.W."/>
            <person name="Hugenholtz P."/>
            <person name="Polz M.F."/>
            <person name="Zhang T."/>
        </authorList>
    </citation>
    <scope>NUCLEOTIDE SEQUENCE</scope>
    <source>
        <strain evidence="2">HKST-UBA01</strain>
    </source>
</reference>
<proteinExistence type="predicted"/>
<dbReference type="InterPro" id="IPR050312">
    <property type="entry name" value="IolE/XylAMocC-like"/>
</dbReference>
<accession>A0A956RPB6</accession>
<dbReference type="Proteomes" id="UP000697710">
    <property type="component" value="Unassembled WGS sequence"/>
</dbReference>
<feature type="domain" description="Xylose isomerase-like TIM barrel" evidence="1">
    <location>
        <begin position="35"/>
        <end position="247"/>
    </location>
</feature>
<sequence>MKFWLSRSEHLSTLKEALPFCEEHGMNVTVRLTDADHNREVSVRELENIEREMRDRKITPFCFLPYHGLALSCPDSRVMTYSREVLLEGLEIGTILGARVAILQTGFSNHIRPNMVQEWKERFIGAMKDLVSVAEDEEVVLALKNSFEPDTDLLLEILETVNSPWLRFCVDVGHAACFSRVSPEEWVPVFKDYLICCNFHDNTGMEDEHLACGGGYVPFDGVFETLKQLSTDVHITLDVAPELIPASVDHLTGIGFEFEKGPIAADQFLPAYDS</sequence>
<dbReference type="Pfam" id="PF01261">
    <property type="entry name" value="AP_endonuc_2"/>
    <property type="match status" value="1"/>
</dbReference>
<evidence type="ECO:0000313" key="3">
    <source>
        <dbReference type="Proteomes" id="UP000697710"/>
    </source>
</evidence>
<dbReference type="InterPro" id="IPR013022">
    <property type="entry name" value="Xyl_isomerase-like_TIM-brl"/>
</dbReference>
<evidence type="ECO:0000259" key="1">
    <source>
        <dbReference type="Pfam" id="PF01261"/>
    </source>
</evidence>
<dbReference type="AlphaFoldDB" id="A0A956RPB6"/>
<dbReference type="GO" id="GO:0016853">
    <property type="term" value="F:isomerase activity"/>
    <property type="evidence" value="ECO:0007669"/>
    <property type="project" value="UniProtKB-KW"/>
</dbReference>
<reference evidence="2" key="1">
    <citation type="submission" date="2020-04" db="EMBL/GenBank/DDBJ databases">
        <authorList>
            <person name="Zhang T."/>
        </authorList>
    </citation>
    <scope>NUCLEOTIDE SEQUENCE</scope>
    <source>
        <strain evidence="2">HKST-UBA01</strain>
    </source>
</reference>
<gene>
    <name evidence="2" type="ORF">KC729_02435</name>
</gene>
<evidence type="ECO:0000313" key="2">
    <source>
        <dbReference type="EMBL" id="MCA9726509.1"/>
    </source>
</evidence>